<dbReference type="AlphaFoldDB" id="A0A2N3PPT8"/>
<evidence type="ECO:0000259" key="6">
    <source>
        <dbReference type="PROSITE" id="PS51296"/>
    </source>
</evidence>
<evidence type="ECO:0000313" key="7">
    <source>
        <dbReference type="EMBL" id="PKU22407.1"/>
    </source>
</evidence>
<dbReference type="InterPro" id="IPR045623">
    <property type="entry name" value="LigXa_C"/>
</dbReference>
<dbReference type="PROSITE" id="PS51296">
    <property type="entry name" value="RIESKE"/>
    <property type="match status" value="1"/>
</dbReference>
<keyword evidence="1" id="KW-0001">2Fe-2S</keyword>
<sequence>MMTTQQNTLVTRTGADTPAGKMMRMYWQPAALAEELADRPIKGLRLLGQDLVLFRDAAGKLALLDRHCRHRGADLAFGRLEDGGLRCLFHGWLFDGEGRCLERPAEPPGDRLCGKAIQKSYPVIELGGIIFAYLGEGEPPAFPAFDCFIAPDSHTFAFKGLFECNWLQALEVGIDPAHASYLHRFFQDEDPTLSYGRQFRGTSAGTNIPMTKILREFERPTIEVEATDYGLRIAALREIDDRRSHVRVTNLVFPQAFVIPMSAEMTITQWHVPVDDHSCYWYAIFTSFGEAVDREAMRRQRLELYTLPDYRSRRGKSNDYGYDADEQRDQTYTGMGFDINVHDQWAVESQGVIQDRTRELLGRSDKAIVAYRRLLLAEIQRAAEGQRPLMALSPEASLEMRGPATVDGIGETLHWRDYWQSVDRERRAQAAWGGSVHAR</sequence>
<reference evidence="8" key="1">
    <citation type="submission" date="2017-12" db="EMBL/GenBank/DDBJ databases">
        <title>Draft genome sequence of Telmatospirillum siberiense 26-4b1T, an acidotolerant peatland alphaproteobacterium potentially involved in sulfur cycling.</title>
        <authorList>
            <person name="Hausmann B."/>
            <person name="Pjevac P."/>
            <person name="Schreck K."/>
            <person name="Herbold C.W."/>
            <person name="Daims H."/>
            <person name="Wagner M."/>
            <person name="Pester M."/>
            <person name="Loy A."/>
        </authorList>
    </citation>
    <scope>NUCLEOTIDE SEQUENCE [LARGE SCALE GENOMIC DNA]</scope>
    <source>
        <strain evidence="8">26-4b1</strain>
    </source>
</reference>
<dbReference type="InterPro" id="IPR036922">
    <property type="entry name" value="Rieske_2Fe-2S_sf"/>
</dbReference>
<dbReference type="GO" id="GO:0016491">
    <property type="term" value="F:oxidoreductase activity"/>
    <property type="evidence" value="ECO:0007669"/>
    <property type="project" value="UniProtKB-KW"/>
</dbReference>
<dbReference type="InterPro" id="IPR050584">
    <property type="entry name" value="Cholesterol_7-desaturase"/>
</dbReference>
<dbReference type="SUPFAM" id="SSF50022">
    <property type="entry name" value="ISP domain"/>
    <property type="match status" value="1"/>
</dbReference>
<keyword evidence="4" id="KW-0408">Iron</keyword>
<dbReference type="EMBL" id="PIUM01000032">
    <property type="protein sequence ID" value="PKU22407.1"/>
    <property type="molecule type" value="Genomic_DNA"/>
</dbReference>
<evidence type="ECO:0000256" key="5">
    <source>
        <dbReference type="ARBA" id="ARBA00023014"/>
    </source>
</evidence>
<dbReference type="Pfam" id="PF00355">
    <property type="entry name" value="Rieske"/>
    <property type="match status" value="1"/>
</dbReference>
<dbReference type="OrthoDB" id="9800776at2"/>
<comment type="caution">
    <text evidence="7">The sequence shown here is derived from an EMBL/GenBank/DDBJ whole genome shotgun (WGS) entry which is preliminary data.</text>
</comment>
<dbReference type="Gene3D" id="3.90.380.10">
    <property type="entry name" value="Naphthalene 1,2-dioxygenase Alpha Subunit, Chain A, domain 1"/>
    <property type="match status" value="1"/>
</dbReference>
<feature type="domain" description="Rieske" evidence="6">
    <location>
        <begin position="27"/>
        <end position="132"/>
    </location>
</feature>
<keyword evidence="5" id="KW-0411">Iron-sulfur</keyword>
<dbReference type="PANTHER" id="PTHR21266">
    <property type="entry name" value="IRON-SULFUR DOMAIN CONTAINING PROTEIN"/>
    <property type="match status" value="1"/>
</dbReference>
<protein>
    <submittedName>
        <fullName evidence="7">Ring-hydroxylating oxygenase subunit alpha</fullName>
    </submittedName>
</protein>
<dbReference type="Gene3D" id="2.102.10.10">
    <property type="entry name" value="Rieske [2Fe-2S] iron-sulphur domain"/>
    <property type="match status" value="1"/>
</dbReference>
<proteinExistence type="predicted"/>
<dbReference type="RefSeq" id="WP_101252731.1">
    <property type="nucleotide sequence ID" value="NZ_PIUM01000032.1"/>
</dbReference>
<dbReference type="SUPFAM" id="SSF55961">
    <property type="entry name" value="Bet v1-like"/>
    <property type="match status" value="1"/>
</dbReference>
<gene>
    <name evidence="7" type="ORF">CWS72_21630</name>
</gene>
<dbReference type="Pfam" id="PF19301">
    <property type="entry name" value="LigXa_C"/>
    <property type="match status" value="1"/>
</dbReference>
<dbReference type="CDD" id="cd08878">
    <property type="entry name" value="RHO_alpha_C_DMO-like"/>
    <property type="match status" value="1"/>
</dbReference>
<accession>A0A2N3PPT8</accession>
<evidence type="ECO:0000256" key="4">
    <source>
        <dbReference type="ARBA" id="ARBA00023004"/>
    </source>
</evidence>
<dbReference type="InterPro" id="IPR017941">
    <property type="entry name" value="Rieske_2Fe-2S"/>
</dbReference>
<keyword evidence="3" id="KW-0560">Oxidoreductase</keyword>
<name>A0A2N3PPT8_9PROT</name>
<evidence type="ECO:0000256" key="3">
    <source>
        <dbReference type="ARBA" id="ARBA00023002"/>
    </source>
</evidence>
<keyword evidence="2" id="KW-0479">Metal-binding</keyword>
<dbReference type="Proteomes" id="UP000233293">
    <property type="component" value="Unassembled WGS sequence"/>
</dbReference>
<evidence type="ECO:0000256" key="1">
    <source>
        <dbReference type="ARBA" id="ARBA00022714"/>
    </source>
</evidence>
<evidence type="ECO:0000256" key="2">
    <source>
        <dbReference type="ARBA" id="ARBA00022723"/>
    </source>
</evidence>
<keyword evidence="8" id="KW-1185">Reference proteome</keyword>
<evidence type="ECO:0000313" key="8">
    <source>
        <dbReference type="Proteomes" id="UP000233293"/>
    </source>
</evidence>
<dbReference type="GO" id="GO:0051537">
    <property type="term" value="F:2 iron, 2 sulfur cluster binding"/>
    <property type="evidence" value="ECO:0007669"/>
    <property type="project" value="UniProtKB-KW"/>
</dbReference>
<dbReference type="CDD" id="cd03479">
    <property type="entry name" value="Rieske_RO_Alpha_PhDO_like"/>
    <property type="match status" value="1"/>
</dbReference>
<dbReference type="GO" id="GO:0046872">
    <property type="term" value="F:metal ion binding"/>
    <property type="evidence" value="ECO:0007669"/>
    <property type="project" value="UniProtKB-KW"/>
</dbReference>
<dbReference type="PANTHER" id="PTHR21266:SF59">
    <property type="entry name" value="BLR4922 PROTEIN"/>
    <property type="match status" value="1"/>
</dbReference>
<organism evidence="7 8">
    <name type="scientific">Telmatospirillum siberiense</name>
    <dbReference type="NCBI Taxonomy" id="382514"/>
    <lineage>
        <taxon>Bacteria</taxon>
        <taxon>Pseudomonadati</taxon>
        <taxon>Pseudomonadota</taxon>
        <taxon>Alphaproteobacteria</taxon>
        <taxon>Rhodospirillales</taxon>
        <taxon>Rhodospirillaceae</taxon>
        <taxon>Telmatospirillum</taxon>
    </lineage>
</organism>